<evidence type="ECO:0000256" key="5">
    <source>
        <dbReference type="ARBA" id="ARBA00023242"/>
    </source>
</evidence>
<comment type="caution">
    <text evidence="7">The sequence shown here is derived from an EMBL/GenBank/DDBJ whole genome shotgun (WGS) entry which is preliminary data.</text>
</comment>
<dbReference type="Gene3D" id="2.130.10.10">
    <property type="entry name" value="YVTN repeat-like/Quinoprotein amine dehydrogenase"/>
    <property type="match status" value="1"/>
</dbReference>
<evidence type="ECO:0000256" key="6">
    <source>
        <dbReference type="ARBA" id="ARBA00025767"/>
    </source>
</evidence>
<dbReference type="SMART" id="SM00320">
    <property type="entry name" value="WD40"/>
    <property type="match status" value="5"/>
</dbReference>
<name>A0A5J4U8E4_9EUKA</name>
<gene>
    <name evidence="7" type="ORF">EZS28_037990</name>
</gene>
<dbReference type="InterPro" id="IPR036322">
    <property type="entry name" value="WD40_repeat_dom_sf"/>
</dbReference>
<evidence type="ECO:0000256" key="4">
    <source>
        <dbReference type="ARBA" id="ARBA00022737"/>
    </source>
</evidence>
<dbReference type="OrthoDB" id="1935146at2759"/>
<dbReference type="InterPro" id="IPR015943">
    <property type="entry name" value="WD40/YVTN_repeat-like_dom_sf"/>
</dbReference>
<evidence type="ECO:0000313" key="7">
    <source>
        <dbReference type="EMBL" id="KAA6366483.1"/>
    </source>
</evidence>
<dbReference type="EMBL" id="SNRW01019335">
    <property type="protein sequence ID" value="KAA6366483.1"/>
    <property type="molecule type" value="Genomic_DNA"/>
</dbReference>
<keyword evidence="3" id="KW-0853">WD repeat</keyword>
<evidence type="ECO:0000256" key="2">
    <source>
        <dbReference type="ARBA" id="ARBA00022552"/>
    </source>
</evidence>
<keyword evidence="5" id="KW-0539">Nucleus</keyword>
<dbReference type="Proteomes" id="UP000324800">
    <property type="component" value="Unassembled WGS sequence"/>
</dbReference>
<protein>
    <submittedName>
        <fullName evidence="7">Putative U3 small nucleolar RNA-associated protein 18</fullName>
    </submittedName>
</protein>
<dbReference type="SUPFAM" id="SSF50978">
    <property type="entry name" value="WD40 repeat-like"/>
    <property type="match status" value="1"/>
</dbReference>
<dbReference type="AlphaFoldDB" id="A0A5J4U8E4"/>
<dbReference type="Pfam" id="PF00400">
    <property type="entry name" value="WD40"/>
    <property type="match status" value="2"/>
</dbReference>
<evidence type="ECO:0000313" key="8">
    <source>
        <dbReference type="Proteomes" id="UP000324800"/>
    </source>
</evidence>
<organism evidence="7 8">
    <name type="scientific">Streblomastix strix</name>
    <dbReference type="NCBI Taxonomy" id="222440"/>
    <lineage>
        <taxon>Eukaryota</taxon>
        <taxon>Metamonada</taxon>
        <taxon>Preaxostyla</taxon>
        <taxon>Oxymonadida</taxon>
        <taxon>Streblomastigidae</taxon>
        <taxon>Streblomastix</taxon>
    </lineage>
</organism>
<evidence type="ECO:0000256" key="3">
    <source>
        <dbReference type="ARBA" id="ARBA00022574"/>
    </source>
</evidence>
<dbReference type="GO" id="GO:0032040">
    <property type="term" value="C:small-subunit processome"/>
    <property type="evidence" value="ECO:0007669"/>
    <property type="project" value="TreeGrafter"/>
</dbReference>
<dbReference type="InterPro" id="IPR001680">
    <property type="entry name" value="WD40_rpt"/>
</dbReference>
<comment type="similarity">
    <text evidence="6">Belongs to the WD repeat UTP18 family.</text>
</comment>
<comment type="subcellular location">
    <subcellularLocation>
        <location evidence="1">Nucleus</location>
        <location evidence="1">Nucleolus</location>
    </subcellularLocation>
</comment>
<accession>A0A5J4U8E4</accession>
<dbReference type="GO" id="GO:0006364">
    <property type="term" value="P:rRNA processing"/>
    <property type="evidence" value="ECO:0007669"/>
    <property type="project" value="UniProtKB-KW"/>
</dbReference>
<dbReference type="GO" id="GO:0034388">
    <property type="term" value="C:Pwp2p-containing subcomplex of 90S preribosome"/>
    <property type="evidence" value="ECO:0007669"/>
    <property type="project" value="TreeGrafter"/>
</dbReference>
<keyword evidence="4" id="KW-0677">Repeat</keyword>
<proteinExistence type="inferred from homology"/>
<evidence type="ECO:0000256" key="1">
    <source>
        <dbReference type="ARBA" id="ARBA00004604"/>
    </source>
</evidence>
<reference evidence="7 8" key="1">
    <citation type="submission" date="2019-03" db="EMBL/GenBank/DDBJ databases">
        <title>Single cell metagenomics reveals metabolic interactions within the superorganism composed of flagellate Streblomastix strix and complex community of Bacteroidetes bacteria on its surface.</title>
        <authorList>
            <person name="Treitli S.C."/>
            <person name="Kolisko M."/>
            <person name="Husnik F."/>
            <person name="Keeling P."/>
            <person name="Hampl V."/>
        </authorList>
    </citation>
    <scope>NUCLEOTIDE SEQUENCE [LARGE SCALE GENOMIC DNA]</scope>
    <source>
        <strain evidence="7">ST1C</strain>
    </source>
</reference>
<sequence length="444" mass="49171">MDAIWIDEDEDEFMIDTSAYQITRKLTLGEPEKRISGREYVHRLRNQFLRLNPQPKWAELPDNQIQDDQNALDNLLSSADPLHHIEKSKSNSDINIPLPSGKIVIEGLQDANKAVPANKEISALHFHPSSQLLLVGSRDTSVNIFSINGVDNPHYHTIRFKQAPISSASFTPDGKSIIAVSEQKRNYFLFDIQAMETQQIQTSTEILFGRRELVLDQMIIPPFNNCNYYAFLGSEGHILLYSLRSHMQVADMKINGQVNCGCFDPSGTYLFCGGSEGRISMFDIRGCQGGITRCMENWESSSGVGVEITSIDCSANGQFLVVGTSQGNVTLHMLNGTRSSTSNRPPILRDFDNLQTQVDNLIFHPSSELFAMASSAIASKANQPGGHLTLRLAHVDTLAIFQNWPSARTPLGRVTKLAFSNSGGFFAVGNAAGRVLLHRLTHYS</sequence>
<dbReference type="InterPro" id="IPR045161">
    <property type="entry name" value="Utp18"/>
</dbReference>
<dbReference type="PANTHER" id="PTHR18359">
    <property type="entry name" value="WD-REPEAT PROTEIN-RELATED"/>
    <property type="match status" value="1"/>
</dbReference>
<keyword evidence="2" id="KW-0698">rRNA processing</keyword>
<dbReference type="PANTHER" id="PTHR18359:SF0">
    <property type="entry name" value="U3 SMALL NUCLEOLAR RNA-ASSOCIATED PROTEIN 18 HOMOLOG"/>
    <property type="match status" value="1"/>
</dbReference>